<dbReference type="GO" id="GO:0003924">
    <property type="term" value="F:GTPase activity"/>
    <property type="evidence" value="ECO:0007669"/>
    <property type="project" value="UniProtKB-UniRule"/>
</dbReference>
<dbReference type="GO" id="GO:0015031">
    <property type="term" value="P:protein transport"/>
    <property type="evidence" value="ECO:0007669"/>
    <property type="project" value="UniProtKB-KW"/>
</dbReference>
<evidence type="ECO:0000256" key="11">
    <source>
        <dbReference type="ARBA" id="ARBA00023225"/>
    </source>
</evidence>
<dbReference type="GO" id="GO:0006614">
    <property type="term" value="P:SRP-dependent cotranslational protein targeting to membrane"/>
    <property type="evidence" value="ECO:0007669"/>
    <property type="project" value="UniProtKB-UniRule"/>
</dbReference>
<evidence type="ECO:0000313" key="17">
    <source>
        <dbReference type="EMBL" id="KXU33964.1"/>
    </source>
</evidence>
<evidence type="ECO:0000313" key="18">
    <source>
        <dbReference type="Proteomes" id="UP000072660"/>
    </source>
</evidence>
<evidence type="ECO:0000259" key="15">
    <source>
        <dbReference type="SMART" id="SM00382"/>
    </source>
</evidence>
<dbReference type="InterPro" id="IPR000897">
    <property type="entry name" value="SRP54_GTPase_dom"/>
</dbReference>
<keyword evidence="5" id="KW-1003">Cell membrane</keyword>
<protein>
    <recommendedName>
        <fullName evidence="3 13">Flagellar biosynthesis protein FlhF</fullName>
    </recommendedName>
</protein>
<dbReference type="InterPro" id="IPR003593">
    <property type="entry name" value="AAA+_ATPase"/>
</dbReference>
<keyword evidence="8" id="KW-0653">Protein transport</keyword>
<evidence type="ECO:0000256" key="4">
    <source>
        <dbReference type="ARBA" id="ARBA00022448"/>
    </source>
</evidence>
<keyword evidence="6" id="KW-0547">Nucleotide-binding</keyword>
<dbReference type="InterPro" id="IPR047040">
    <property type="entry name" value="FlhF__GTPase_dom"/>
</dbReference>
<dbReference type="InterPro" id="IPR027417">
    <property type="entry name" value="P-loop_NTPase"/>
</dbReference>
<evidence type="ECO:0000256" key="8">
    <source>
        <dbReference type="ARBA" id="ARBA00022927"/>
    </source>
</evidence>
<dbReference type="FunFam" id="3.40.50.300:FF:000695">
    <property type="entry name" value="Flagellar biosynthesis regulator FlhF"/>
    <property type="match status" value="1"/>
</dbReference>
<comment type="subcellular location">
    <subcellularLocation>
        <location evidence="1">Cell membrane</location>
        <topology evidence="1">Peripheral membrane protein</topology>
        <orientation evidence="1">Cytoplasmic side</orientation>
    </subcellularLocation>
</comment>
<dbReference type="Gene3D" id="1.20.120.1380">
    <property type="entry name" value="Flagellar FlhF biosynthesis protein, N domain"/>
    <property type="match status" value="1"/>
</dbReference>
<accession>A0A139SHK3</accession>
<dbReference type="Gene3D" id="3.40.50.300">
    <property type="entry name" value="P-loop containing nucleotide triphosphate hydrolases"/>
    <property type="match status" value="1"/>
</dbReference>
<dbReference type="GO" id="GO:0005525">
    <property type="term" value="F:GTP binding"/>
    <property type="evidence" value="ECO:0007669"/>
    <property type="project" value="UniProtKB-UniRule"/>
</dbReference>
<evidence type="ECO:0000256" key="3">
    <source>
        <dbReference type="ARBA" id="ARBA00014919"/>
    </source>
</evidence>
<dbReference type="RefSeq" id="WP_068393432.1">
    <property type="nucleotide sequence ID" value="NZ_LSZO01000220.1"/>
</dbReference>
<dbReference type="AlphaFoldDB" id="A0A139SHK3"/>
<keyword evidence="11" id="KW-1006">Bacterial flagellum protein export</keyword>
<evidence type="ECO:0000256" key="1">
    <source>
        <dbReference type="ARBA" id="ARBA00004413"/>
    </source>
</evidence>
<comment type="similarity">
    <text evidence="2">Belongs to the GTP-binding SRP family.</text>
</comment>
<dbReference type="GO" id="GO:0005886">
    <property type="term" value="C:plasma membrane"/>
    <property type="evidence" value="ECO:0007669"/>
    <property type="project" value="UniProtKB-SubCell"/>
</dbReference>
<dbReference type="NCBIfam" id="TIGR03499">
    <property type="entry name" value="FlhF"/>
    <property type="match status" value="1"/>
</dbReference>
<dbReference type="InterPro" id="IPR020006">
    <property type="entry name" value="FlhF"/>
</dbReference>
<keyword evidence="7" id="KW-1005">Bacterial flagellum biogenesis</keyword>
<comment type="function">
    <text evidence="12">Necessary for flagellar biosynthesis. May be involved in translocation of the flagellum.</text>
</comment>
<feature type="region of interest" description="Disordered" evidence="14">
    <location>
        <begin position="80"/>
        <end position="105"/>
    </location>
</feature>
<evidence type="ECO:0000256" key="12">
    <source>
        <dbReference type="ARBA" id="ARBA00025337"/>
    </source>
</evidence>
<evidence type="ECO:0000256" key="9">
    <source>
        <dbReference type="ARBA" id="ARBA00023134"/>
    </source>
</evidence>
<evidence type="ECO:0000259" key="16">
    <source>
        <dbReference type="SMART" id="SM00962"/>
    </source>
</evidence>
<feature type="domain" description="AAA+ ATPase" evidence="15">
    <location>
        <begin position="202"/>
        <end position="348"/>
    </location>
</feature>
<organism evidence="17 18">
    <name type="scientific">Ventosimonas gracilis</name>
    <dbReference type="NCBI Taxonomy" id="1680762"/>
    <lineage>
        <taxon>Bacteria</taxon>
        <taxon>Pseudomonadati</taxon>
        <taxon>Pseudomonadota</taxon>
        <taxon>Gammaproteobacteria</taxon>
        <taxon>Pseudomonadales</taxon>
        <taxon>Ventosimonadaceae</taxon>
        <taxon>Ventosimonas</taxon>
    </lineage>
</organism>
<dbReference type="OrthoDB" id="9778554at2"/>
<dbReference type="PANTHER" id="PTHR43134">
    <property type="entry name" value="SIGNAL RECOGNITION PARTICLE RECEPTOR SUBUNIT ALPHA"/>
    <property type="match status" value="1"/>
</dbReference>
<dbReference type="EMBL" id="LSZO01000220">
    <property type="protein sequence ID" value="KXU33964.1"/>
    <property type="molecule type" value="Genomic_DNA"/>
</dbReference>
<dbReference type="SMART" id="SM00962">
    <property type="entry name" value="SRP54"/>
    <property type="match status" value="1"/>
</dbReference>
<dbReference type="Pfam" id="PF00448">
    <property type="entry name" value="SRP54"/>
    <property type="match status" value="2"/>
</dbReference>
<keyword evidence="9" id="KW-0342">GTP-binding</keyword>
<dbReference type="CDD" id="cd17873">
    <property type="entry name" value="FlhF"/>
    <property type="match status" value="1"/>
</dbReference>
<keyword evidence="10" id="KW-0472">Membrane</keyword>
<dbReference type="SMART" id="SM00382">
    <property type="entry name" value="AAA"/>
    <property type="match status" value="1"/>
</dbReference>
<dbReference type="SUPFAM" id="SSF52540">
    <property type="entry name" value="P-loop containing nucleoside triphosphate hydrolases"/>
    <property type="match status" value="1"/>
</dbReference>
<keyword evidence="18" id="KW-1185">Reference proteome</keyword>
<evidence type="ECO:0000256" key="14">
    <source>
        <dbReference type="SAM" id="MobiDB-lite"/>
    </source>
</evidence>
<evidence type="ECO:0000256" key="7">
    <source>
        <dbReference type="ARBA" id="ARBA00022795"/>
    </source>
</evidence>
<evidence type="ECO:0000256" key="13">
    <source>
        <dbReference type="NCBIfam" id="TIGR03499"/>
    </source>
</evidence>
<proteinExistence type="inferred from homology"/>
<dbReference type="PANTHER" id="PTHR43134:SF3">
    <property type="entry name" value="FLAGELLAR BIOSYNTHESIS PROTEIN FLHF"/>
    <property type="match status" value="1"/>
</dbReference>
<evidence type="ECO:0000256" key="10">
    <source>
        <dbReference type="ARBA" id="ARBA00023136"/>
    </source>
</evidence>
<evidence type="ECO:0000256" key="2">
    <source>
        <dbReference type="ARBA" id="ARBA00008531"/>
    </source>
</evidence>
<comment type="caution">
    <text evidence="17">The sequence shown here is derived from an EMBL/GenBank/DDBJ whole genome shotgun (WGS) entry which is preliminary data.</text>
</comment>
<reference evidence="17 18" key="1">
    <citation type="submission" date="2016-02" db="EMBL/GenBank/DDBJ databases">
        <authorList>
            <person name="Wen L."/>
            <person name="He K."/>
            <person name="Yang H."/>
        </authorList>
    </citation>
    <scope>NUCLEOTIDE SEQUENCE [LARGE SCALE GENOMIC DNA]</scope>
    <source>
        <strain evidence="17 18">CV58</strain>
    </source>
</reference>
<feature type="domain" description="SRP54-type proteins GTP-binding" evidence="16">
    <location>
        <begin position="203"/>
        <end position="384"/>
    </location>
</feature>
<sequence>MQVKRFFAADMRRAMQRVRAELKDDAAIISSRALAGGVELTASSAAPVAELPPVNPELAAELRKTQAAIAEARVRLTHSETGEPGQLFKEAQSAKPAPASPPSAPLAQTTVPVLAQFREELASLRELVEVQLGSLAWSRQQAEKPEQTGLWFRLARLGLPAELIQRLLQTVEHIKEPRLAFRHLLAQLTQQIPMQKQDPLKEGGCIALIGPAGAGKTTTLAKLAARYVLENGRAQLALVSMDSFRIGAHEQLKTLGRILDVPVFQADTAEELPKLLERLSHKSLILIDGNAGVSALPAAACKSYLLLPATMSEVVLASTVRHYQKQQPLSGLVITHLDEAASLGELIGLSIAQGLPVTWLTNGPCIPDDLQNASKYQLVAKALALQGSIAPSELQMATLFAELGAHQKHKI</sequence>
<gene>
    <name evidence="17" type="ORF">AXE65_08050</name>
</gene>
<dbReference type="GO" id="GO:0005047">
    <property type="term" value="F:signal recognition particle binding"/>
    <property type="evidence" value="ECO:0007669"/>
    <property type="project" value="TreeGrafter"/>
</dbReference>
<dbReference type="Proteomes" id="UP000072660">
    <property type="component" value="Unassembled WGS sequence"/>
</dbReference>
<dbReference type="GO" id="GO:0044781">
    <property type="term" value="P:bacterial-type flagellum organization"/>
    <property type="evidence" value="ECO:0007669"/>
    <property type="project" value="UniProtKB-UniRule"/>
</dbReference>
<keyword evidence="4" id="KW-0813">Transport</keyword>
<evidence type="ECO:0000256" key="5">
    <source>
        <dbReference type="ARBA" id="ARBA00022475"/>
    </source>
</evidence>
<evidence type="ECO:0000256" key="6">
    <source>
        <dbReference type="ARBA" id="ARBA00022741"/>
    </source>
</evidence>
<name>A0A139SHK3_9GAMM</name>